<dbReference type="Proteomes" id="UP000236449">
    <property type="component" value="Unassembled WGS sequence"/>
</dbReference>
<protein>
    <submittedName>
        <fullName evidence="2">Uncharacterized protein</fullName>
    </submittedName>
</protein>
<organism evidence="2 3">
    <name type="scientific">Vibrio diazotrophicus</name>
    <dbReference type="NCBI Taxonomy" id="685"/>
    <lineage>
        <taxon>Bacteria</taxon>
        <taxon>Pseudomonadati</taxon>
        <taxon>Pseudomonadota</taxon>
        <taxon>Gammaproteobacteria</taxon>
        <taxon>Vibrionales</taxon>
        <taxon>Vibrionaceae</taxon>
        <taxon>Vibrio</taxon>
    </lineage>
</organism>
<proteinExistence type="predicted"/>
<dbReference type="EMBL" id="POSK01000004">
    <property type="protein sequence ID" value="PNI05288.1"/>
    <property type="molecule type" value="Genomic_DNA"/>
</dbReference>
<keyword evidence="1" id="KW-1133">Transmembrane helix</keyword>
<feature type="transmembrane region" description="Helical" evidence="1">
    <location>
        <begin position="88"/>
        <end position="109"/>
    </location>
</feature>
<gene>
    <name evidence="2" type="ORF">C1N32_07845</name>
</gene>
<dbReference type="OrthoDB" id="5900695at2"/>
<feature type="transmembrane region" description="Helical" evidence="1">
    <location>
        <begin position="6"/>
        <end position="22"/>
    </location>
</feature>
<feature type="transmembrane region" description="Helical" evidence="1">
    <location>
        <begin position="34"/>
        <end position="53"/>
    </location>
</feature>
<name>A0A2J8I439_VIBDI</name>
<reference evidence="2 3" key="1">
    <citation type="submission" date="2018-01" db="EMBL/GenBank/DDBJ databases">
        <title>Draft genome sequences of six Vibrio diazotrophicus strains isolated from deep-sea sediments of the Baltic Sea.</title>
        <authorList>
            <person name="Castillo D."/>
            <person name="Vandieken V."/>
            <person name="Chiang O."/>
            <person name="Middelboe M."/>
        </authorList>
    </citation>
    <scope>NUCLEOTIDE SEQUENCE [LARGE SCALE GENOMIC DNA]</scope>
    <source>
        <strain evidence="2 3">60.27F</strain>
    </source>
</reference>
<accession>A0A2J8I439</accession>
<dbReference type="AlphaFoldDB" id="A0A2J8I439"/>
<keyword evidence="1" id="KW-0812">Transmembrane</keyword>
<dbReference type="RefSeq" id="WP_102965943.1">
    <property type="nucleotide sequence ID" value="NZ_POSK01000004.1"/>
</dbReference>
<comment type="caution">
    <text evidence="2">The sequence shown here is derived from an EMBL/GenBank/DDBJ whole genome shotgun (WGS) entry which is preliminary data.</text>
</comment>
<keyword evidence="1" id="KW-0472">Membrane</keyword>
<evidence type="ECO:0000313" key="2">
    <source>
        <dbReference type="EMBL" id="PNI05288.1"/>
    </source>
</evidence>
<evidence type="ECO:0000256" key="1">
    <source>
        <dbReference type="SAM" id="Phobius"/>
    </source>
</evidence>
<evidence type="ECO:0000313" key="3">
    <source>
        <dbReference type="Proteomes" id="UP000236449"/>
    </source>
</evidence>
<sequence length="110" mass="12203">MFKILLKIGVLFIVVSAAAYLAKMNFSYLTEIALIDYITYSGIVSLAMALLAFDGNHPSNQHFLSMIVHKELVPKVNDQQDYVNKVSFSLSLGIVGVIFIFISGVMAWLN</sequence>